<name>A0A0R2B118_9LACO</name>
<dbReference type="AlphaFoldDB" id="A0A0R2B118"/>
<gene>
    <name evidence="1" type="ORF">FC34_GL000745</name>
</gene>
<dbReference type="EMBL" id="AYZQ01000001">
    <property type="protein sequence ID" value="KRM73024.1"/>
    <property type="molecule type" value="Genomic_DNA"/>
</dbReference>
<organism evidence="1 2">
    <name type="scientific">Lacticaseibacillus brantae DSM 23927</name>
    <dbReference type="NCBI Taxonomy" id="1423727"/>
    <lineage>
        <taxon>Bacteria</taxon>
        <taxon>Bacillati</taxon>
        <taxon>Bacillota</taxon>
        <taxon>Bacilli</taxon>
        <taxon>Lactobacillales</taxon>
        <taxon>Lactobacillaceae</taxon>
        <taxon>Lacticaseibacillus</taxon>
    </lineage>
</organism>
<dbReference type="RefSeq" id="WP_057894027.1">
    <property type="nucleotide sequence ID" value="NZ_AYZQ01000001.1"/>
</dbReference>
<proteinExistence type="predicted"/>
<comment type="caution">
    <text evidence="1">The sequence shown here is derived from an EMBL/GenBank/DDBJ whole genome shotgun (WGS) entry which is preliminary data.</text>
</comment>
<keyword evidence="2" id="KW-1185">Reference proteome</keyword>
<evidence type="ECO:0000313" key="1">
    <source>
        <dbReference type="EMBL" id="KRM73024.1"/>
    </source>
</evidence>
<accession>A0A0R2B118</accession>
<dbReference type="InterPro" id="IPR046242">
    <property type="entry name" value="DUF6275"/>
</dbReference>
<evidence type="ECO:0008006" key="3">
    <source>
        <dbReference type="Google" id="ProtNLM"/>
    </source>
</evidence>
<dbReference type="PATRIC" id="fig|1423727.3.peg.748"/>
<dbReference type="OrthoDB" id="1701665at2"/>
<reference evidence="1 2" key="1">
    <citation type="journal article" date="2015" name="Genome Announc.">
        <title>Expanding the biotechnology potential of lactobacilli through comparative genomics of 213 strains and associated genera.</title>
        <authorList>
            <person name="Sun Z."/>
            <person name="Harris H.M."/>
            <person name="McCann A."/>
            <person name="Guo C."/>
            <person name="Argimon S."/>
            <person name="Zhang W."/>
            <person name="Yang X."/>
            <person name="Jeffery I.B."/>
            <person name="Cooney J.C."/>
            <person name="Kagawa T.F."/>
            <person name="Liu W."/>
            <person name="Song Y."/>
            <person name="Salvetti E."/>
            <person name="Wrobel A."/>
            <person name="Rasinkangas P."/>
            <person name="Parkhill J."/>
            <person name="Rea M.C."/>
            <person name="O'Sullivan O."/>
            <person name="Ritari J."/>
            <person name="Douillard F.P."/>
            <person name="Paul Ross R."/>
            <person name="Yang R."/>
            <person name="Briner A.E."/>
            <person name="Felis G.E."/>
            <person name="de Vos W.M."/>
            <person name="Barrangou R."/>
            <person name="Klaenhammer T.R."/>
            <person name="Caufield P.W."/>
            <person name="Cui Y."/>
            <person name="Zhang H."/>
            <person name="O'Toole P.W."/>
        </authorList>
    </citation>
    <scope>NUCLEOTIDE SEQUENCE [LARGE SCALE GENOMIC DNA]</scope>
    <source>
        <strain evidence="1 2">DSM 23927</strain>
    </source>
</reference>
<dbReference type="Proteomes" id="UP000051672">
    <property type="component" value="Unassembled WGS sequence"/>
</dbReference>
<protein>
    <recommendedName>
        <fullName evidence="3">Phage protein</fullName>
    </recommendedName>
</protein>
<evidence type="ECO:0000313" key="2">
    <source>
        <dbReference type="Proteomes" id="UP000051672"/>
    </source>
</evidence>
<dbReference type="Pfam" id="PF19791">
    <property type="entry name" value="DUF6275"/>
    <property type="match status" value="1"/>
</dbReference>
<sequence>MNEQEFLSKCKLLVGNYAEQHTEAKDDFDFGSEMIYVVWYAKTLQNSKALLSTEIADGMYYEVTYNGDKNEFYFDAYKKSENILIPGGELND</sequence>